<feature type="compositionally biased region" description="Basic and acidic residues" evidence="2">
    <location>
        <begin position="171"/>
        <end position="188"/>
    </location>
</feature>
<accession>A0ABR1I2R7</accession>
<organism evidence="3 4">
    <name type="scientific">Neonectria magnoliae</name>
    <dbReference type="NCBI Taxonomy" id="2732573"/>
    <lineage>
        <taxon>Eukaryota</taxon>
        <taxon>Fungi</taxon>
        <taxon>Dikarya</taxon>
        <taxon>Ascomycota</taxon>
        <taxon>Pezizomycotina</taxon>
        <taxon>Sordariomycetes</taxon>
        <taxon>Hypocreomycetidae</taxon>
        <taxon>Hypocreales</taxon>
        <taxon>Nectriaceae</taxon>
        <taxon>Neonectria</taxon>
    </lineage>
</organism>
<dbReference type="SUPFAM" id="SSF53254">
    <property type="entry name" value="Phosphoglycerate mutase-like"/>
    <property type="match status" value="1"/>
</dbReference>
<dbReference type="CDD" id="cd07061">
    <property type="entry name" value="HP_HAP_like"/>
    <property type="match status" value="1"/>
</dbReference>
<keyword evidence="1" id="KW-0378">Hydrolase</keyword>
<name>A0ABR1I2R7_9HYPO</name>
<protein>
    <submittedName>
        <fullName evidence="3">Uncharacterized protein</fullName>
    </submittedName>
</protein>
<sequence length="763" mass="84535">MRRWSFQTLHLSSFFSATRNNISTSVHALRYQDKSSKMSWMDSWSRPSKHQATPAPFYLLPDGESTPYCKSCGRVISSRKGDASKGSNKAAQPSAKYCSARCRSHKPGKLDREIEKAFAHFLTAGENATAGKKPQRTKGDSRVLVLCDQVQAHVFGNGPDVEGPPSKKNRNKNDTTTEGEHADNDVRNTDEQSAALDRFEHDFDEENLLWGESAPGAPDYKTTAHTPSRSGARTRPPQSISDVNDSIRKDKGRADPIPETPEMKEKRIQGQKKAKEREMVLLFDCNLVKLLSSILECLNLNALFASSTMNAVVLFVCLSGLTSATSLYSSYSFNPLEHLGGVAPYFEPQDPPTSPAAPQGCTAVKAAYLSRHAAIYSNDFDYEEYIEPFISKVENHTGIDWSRVPSLNFLADWTAPISDAEQELLTRVGKHEASQLGVSLSFRYPNLKLPSRVWTSSAKRTFDSARALVRGFETDEDEINVVSIYESEESGADSLTPYKACPAYSSSYGSEQSGVYLDIFTKPVMARLNHLAPKFNFTKTDVYGMMQLCGYETVIRGSSPFCDLDLFSPDDWLAWEYTADLMYHYNVGYGNNISGPIGLPWLNATGRQLMDDDGQDLYISFTHRELPPTVLVAMGIFNNSAFGGSQASGMPLDRINHRRAWKSSHVMPFSSNIAIERLNCSGSFGFDDGDYYRVLVNSAPQPLPDCVDGPGTSCSKDGFEKYLQARTVMFEGFSDKCGVEYKNSTDVLTIYEDTKSENGTSVG</sequence>
<dbReference type="Pfam" id="PF00328">
    <property type="entry name" value="His_Phos_2"/>
    <property type="match status" value="1"/>
</dbReference>
<dbReference type="PANTHER" id="PTHR20963:SF14">
    <property type="entry name" value="ACID PHOSPHATASE, PUTATIVE-RELATED"/>
    <property type="match status" value="1"/>
</dbReference>
<evidence type="ECO:0000256" key="1">
    <source>
        <dbReference type="ARBA" id="ARBA00022801"/>
    </source>
</evidence>
<dbReference type="Gene3D" id="3.40.50.1240">
    <property type="entry name" value="Phosphoglycerate mutase-like"/>
    <property type="match status" value="1"/>
</dbReference>
<feature type="compositionally biased region" description="Polar residues" evidence="2">
    <location>
        <begin position="223"/>
        <end position="244"/>
    </location>
</feature>
<comment type="caution">
    <text evidence="3">The sequence shown here is derived from an EMBL/GenBank/DDBJ whole genome shotgun (WGS) entry which is preliminary data.</text>
</comment>
<proteinExistence type="predicted"/>
<feature type="region of interest" description="Disordered" evidence="2">
    <location>
        <begin position="210"/>
        <end position="271"/>
    </location>
</feature>
<evidence type="ECO:0000313" key="3">
    <source>
        <dbReference type="EMBL" id="KAK7427797.1"/>
    </source>
</evidence>
<dbReference type="Proteomes" id="UP001498421">
    <property type="component" value="Unassembled WGS sequence"/>
</dbReference>
<evidence type="ECO:0000256" key="2">
    <source>
        <dbReference type="SAM" id="MobiDB-lite"/>
    </source>
</evidence>
<gene>
    <name evidence="3" type="ORF">QQZ08_005735</name>
</gene>
<dbReference type="EMBL" id="JAZAVK010000049">
    <property type="protein sequence ID" value="KAK7427797.1"/>
    <property type="molecule type" value="Genomic_DNA"/>
</dbReference>
<dbReference type="InterPro" id="IPR000560">
    <property type="entry name" value="His_Pase_clade-2"/>
</dbReference>
<feature type="region of interest" description="Disordered" evidence="2">
    <location>
        <begin position="154"/>
        <end position="188"/>
    </location>
</feature>
<dbReference type="InterPro" id="IPR029033">
    <property type="entry name" value="His_PPase_superfam"/>
</dbReference>
<reference evidence="3 4" key="1">
    <citation type="journal article" date="2025" name="Microbiol. Resour. Announc.">
        <title>Draft genome sequences for Neonectria magnoliae and Neonectria punicea, canker pathogens of Liriodendron tulipifera and Acer saccharum in West Virginia.</title>
        <authorList>
            <person name="Petronek H.M."/>
            <person name="Kasson M.T."/>
            <person name="Metheny A.M."/>
            <person name="Stauder C.M."/>
            <person name="Lovett B."/>
            <person name="Lynch S.C."/>
            <person name="Garnas J.R."/>
            <person name="Kasson L.R."/>
            <person name="Stajich J.E."/>
        </authorList>
    </citation>
    <scope>NUCLEOTIDE SEQUENCE [LARGE SCALE GENOMIC DNA]</scope>
    <source>
        <strain evidence="3 4">NRRL 64651</strain>
    </source>
</reference>
<keyword evidence="4" id="KW-1185">Reference proteome</keyword>
<dbReference type="PANTHER" id="PTHR20963">
    <property type="entry name" value="MULTIPLE INOSITOL POLYPHOSPHATE PHOSPHATASE-RELATED"/>
    <property type="match status" value="1"/>
</dbReference>
<evidence type="ECO:0000313" key="4">
    <source>
        <dbReference type="Proteomes" id="UP001498421"/>
    </source>
</evidence>
<feature type="compositionally biased region" description="Basic and acidic residues" evidence="2">
    <location>
        <begin position="245"/>
        <end position="271"/>
    </location>
</feature>